<dbReference type="VEuPathDB" id="FungiDB:AJ78_03994"/>
<accession>A0A1J9PH72</accession>
<protein>
    <submittedName>
        <fullName evidence="1">Uncharacterized protein</fullName>
    </submittedName>
</protein>
<dbReference type="AlphaFoldDB" id="A0A1J9PH72"/>
<proteinExistence type="predicted"/>
<comment type="caution">
    <text evidence="1">The sequence shown here is derived from an EMBL/GenBank/DDBJ whole genome shotgun (WGS) entry which is preliminary data.</text>
</comment>
<dbReference type="Proteomes" id="UP000182235">
    <property type="component" value="Unassembled WGS sequence"/>
</dbReference>
<organism evidence="1 2">
    <name type="scientific">Emergomyces pasteurianus Ep9510</name>
    <dbReference type="NCBI Taxonomy" id="1447872"/>
    <lineage>
        <taxon>Eukaryota</taxon>
        <taxon>Fungi</taxon>
        <taxon>Dikarya</taxon>
        <taxon>Ascomycota</taxon>
        <taxon>Pezizomycotina</taxon>
        <taxon>Eurotiomycetes</taxon>
        <taxon>Eurotiomycetidae</taxon>
        <taxon>Onygenales</taxon>
        <taxon>Ajellomycetaceae</taxon>
        <taxon>Emergomyces</taxon>
    </lineage>
</organism>
<sequence>MERLPRLSFENEASNLHCLSLDFCRSLFDTDPTVVNGPRTPYFLPYHGFLIAATMPIRPSSQTHSQHIMVALLESILLRVPDQNISMLNIA</sequence>
<gene>
    <name evidence="1" type="ORF">AJ78_03994</name>
</gene>
<reference evidence="1 2" key="1">
    <citation type="submission" date="2015-07" db="EMBL/GenBank/DDBJ databases">
        <title>Emmonsia species relationships and genome sequence.</title>
        <authorList>
            <consortium name="The Broad Institute Genomics Platform"/>
            <person name="Cuomo C.A."/>
            <person name="Munoz J.F."/>
            <person name="Imamovic A."/>
            <person name="Priest M.E."/>
            <person name="Young S."/>
            <person name="Clay O.K."/>
            <person name="McEwen J.G."/>
        </authorList>
    </citation>
    <scope>NUCLEOTIDE SEQUENCE [LARGE SCALE GENOMIC DNA]</scope>
    <source>
        <strain evidence="1 2">UAMH 9510</strain>
    </source>
</reference>
<evidence type="ECO:0000313" key="2">
    <source>
        <dbReference type="Proteomes" id="UP000182235"/>
    </source>
</evidence>
<keyword evidence="2" id="KW-1185">Reference proteome</keyword>
<dbReference type="EMBL" id="LGRN01000138">
    <property type="protein sequence ID" value="OJD15776.1"/>
    <property type="molecule type" value="Genomic_DNA"/>
</dbReference>
<evidence type="ECO:0000313" key="1">
    <source>
        <dbReference type="EMBL" id="OJD15776.1"/>
    </source>
</evidence>
<name>A0A1J9PH72_9EURO</name>